<name>A0A430G7T1_9SPHN</name>
<evidence type="ECO:0000313" key="2">
    <source>
        <dbReference type="EMBL" id="RSY89529.1"/>
    </source>
</evidence>
<dbReference type="SUPFAM" id="SSF51182">
    <property type="entry name" value="RmlC-like cupins"/>
    <property type="match status" value="1"/>
</dbReference>
<dbReference type="AlphaFoldDB" id="A0A430G7T1"/>
<gene>
    <name evidence="2" type="ORF">DAH66_02395</name>
</gene>
<dbReference type="Proteomes" id="UP000287746">
    <property type="component" value="Unassembled WGS sequence"/>
</dbReference>
<organism evidence="2 3">
    <name type="scientific">Sphingomonas koreensis</name>
    <dbReference type="NCBI Taxonomy" id="93064"/>
    <lineage>
        <taxon>Bacteria</taxon>
        <taxon>Pseudomonadati</taxon>
        <taxon>Pseudomonadota</taxon>
        <taxon>Alphaproteobacteria</taxon>
        <taxon>Sphingomonadales</taxon>
        <taxon>Sphingomonadaceae</taxon>
        <taxon>Sphingomonas</taxon>
    </lineage>
</organism>
<reference evidence="2 3" key="1">
    <citation type="submission" date="2018-07" db="EMBL/GenBank/DDBJ databases">
        <title>Genomic and Epidemiologic Investigation of an Indolent Hospital Outbreak.</title>
        <authorList>
            <person name="Johnson R.C."/>
            <person name="Deming C."/>
            <person name="Conlan S."/>
            <person name="Zellmer C.J."/>
            <person name="Michelin A.V."/>
            <person name="Lee-Lin S."/>
            <person name="Thomas P.J."/>
            <person name="Park M."/>
            <person name="Weingarten R.A."/>
            <person name="Less J."/>
            <person name="Dekker J.P."/>
            <person name="Frank K.M."/>
            <person name="Musser K.A."/>
            <person name="Mcquiston J.R."/>
            <person name="Henderson D.K."/>
            <person name="Lau A.F."/>
            <person name="Palmore T.N."/>
            <person name="Segre J.A."/>
        </authorList>
    </citation>
    <scope>NUCLEOTIDE SEQUENCE [LARGE SCALE GENOMIC DNA]</scope>
    <source>
        <strain evidence="2 3">SK-CDC1_0717</strain>
    </source>
</reference>
<evidence type="ECO:0000313" key="3">
    <source>
        <dbReference type="Proteomes" id="UP000287746"/>
    </source>
</evidence>
<dbReference type="Gene3D" id="2.60.120.10">
    <property type="entry name" value="Jelly Rolls"/>
    <property type="match status" value="1"/>
</dbReference>
<accession>A0A430G7T1</accession>
<protein>
    <recommendedName>
        <fullName evidence="4">Cupin domain-containing protein</fullName>
    </recommendedName>
</protein>
<comment type="caution">
    <text evidence="2">The sequence shown here is derived from an EMBL/GenBank/DDBJ whole genome shotgun (WGS) entry which is preliminary data.</text>
</comment>
<dbReference type="EMBL" id="QQYZ01000002">
    <property type="protein sequence ID" value="RSY89529.1"/>
    <property type="molecule type" value="Genomic_DNA"/>
</dbReference>
<sequence length="161" mass="17950">MLGAPRFKHIDEVYEQEVVRIEFADGRTASIYERFLESMPRYFAFYNRWEPGMISLTHGHQGDHTVFVLEGEVTVGDRLCPKGTHIFLMHGDRFGPWVAGPDGCELLGVIAGSGEAFWSEQDMADYLALLDKNGAKQGTVPALKDREPWKAKGNPLPGPVS</sequence>
<evidence type="ECO:0000256" key="1">
    <source>
        <dbReference type="SAM" id="MobiDB-lite"/>
    </source>
</evidence>
<evidence type="ECO:0008006" key="4">
    <source>
        <dbReference type="Google" id="ProtNLM"/>
    </source>
</evidence>
<dbReference type="InterPro" id="IPR011051">
    <property type="entry name" value="RmlC_Cupin_sf"/>
</dbReference>
<proteinExistence type="predicted"/>
<dbReference type="InterPro" id="IPR014710">
    <property type="entry name" value="RmlC-like_jellyroll"/>
</dbReference>
<dbReference type="RefSeq" id="WP_126003457.1">
    <property type="nucleotide sequence ID" value="NZ_QQYZ01000002.1"/>
</dbReference>
<feature type="region of interest" description="Disordered" evidence="1">
    <location>
        <begin position="139"/>
        <end position="161"/>
    </location>
</feature>